<keyword evidence="2" id="KW-1185">Reference proteome</keyword>
<evidence type="ECO:0000313" key="2">
    <source>
        <dbReference type="Proteomes" id="UP000297447"/>
    </source>
</evidence>
<organism evidence="1 2">
    <name type="scientific">Cryobacterium frigoriphilum</name>
    <dbReference type="NCBI Taxonomy" id="1259150"/>
    <lineage>
        <taxon>Bacteria</taxon>
        <taxon>Bacillati</taxon>
        <taxon>Actinomycetota</taxon>
        <taxon>Actinomycetes</taxon>
        <taxon>Micrococcales</taxon>
        <taxon>Microbacteriaceae</taxon>
        <taxon>Cryobacterium</taxon>
    </lineage>
</organism>
<reference evidence="1 2" key="1">
    <citation type="submission" date="2019-03" db="EMBL/GenBank/DDBJ databases">
        <title>Genomics of glacier-inhabiting Cryobacterium strains.</title>
        <authorList>
            <person name="Liu Q."/>
            <person name="Xin Y.-H."/>
        </authorList>
    </citation>
    <scope>NUCLEOTIDE SEQUENCE [LARGE SCALE GENOMIC DNA]</scope>
    <source>
        <strain evidence="1 2">Hh14</strain>
    </source>
</reference>
<gene>
    <name evidence="1" type="ORF">E3T55_12840</name>
</gene>
<name>A0A4R8ZYS6_9MICO</name>
<accession>A0A4R8ZYS6</accession>
<proteinExistence type="predicted"/>
<dbReference type="OrthoDB" id="5493262at2"/>
<dbReference type="PANTHER" id="PTHR41913">
    <property type="entry name" value="DUF1684 DOMAIN-CONTAINING PROTEIN"/>
    <property type="match status" value="1"/>
</dbReference>
<dbReference type="Proteomes" id="UP000297447">
    <property type="component" value="Unassembled WGS sequence"/>
</dbReference>
<comment type="caution">
    <text evidence="1">The sequence shown here is derived from an EMBL/GenBank/DDBJ whole genome shotgun (WGS) entry which is preliminary data.</text>
</comment>
<dbReference type="Pfam" id="PF07920">
    <property type="entry name" value="DUF1684"/>
    <property type="match status" value="1"/>
</dbReference>
<sequence>MERSPGHCVTPEGLLAAVRRRRADAVIAAQGNLALANTQWITGDVAASQPIWGVPGLWSPLSGGVSGLRVVASAADGIVVDGVLVDGEALPAGMDCATPSRIRFSDTVTGTVIASEEGDYALRVWDADSPGIRDFGSIEAFAYDPAWVVAGHYTPNVGADAISIAHIAEAGKTREQTVPGQIRVTLDGRDHRLVAFEDGTSVLLVFADATTGVTSYSVGRFLRVVPSETGAVTLDFNRAYLPPCAFSYNFNCPIPPAENRLDFAIEAGERNVLNANGDPLH</sequence>
<evidence type="ECO:0000313" key="1">
    <source>
        <dbReference type="EMBL" id="TFD49031.1"/>
    </source>
</evidence>
<protein>
    <submittedName>
        <fullName evidence="1">DUF1684 domain-containing protein</fullName>
    </submittedName>
</protein>
<dbReference type="PANTHER" id="PTHR41913:SF1">
    <property type="entry name" value="DUF1684 DOMAIN-CONTAINING PROTEIN"/>
    <property type="match status" value="1"/>
</dbReference>
<dbReference type="InterPro" id="IPR012467">
    <property type="entry name" value="DUF1684"/>
</dbReference>
<dbReference type="EMBL" id="SOHE01000053">
    <property type="protein sequence ID" value="TFD49031.1"/>
    <property type="molecule type" value="Genomic_DNA"/>
</dbReference>
<dbReference type="AlphaFoldDB" id="A0A4R8ZYS6"/>